<proteinExistence type="predicted"/>
<gene>
    <name evidence="2" type="ORF">PCOR1329_LOCUS54974</name>
</gene>
<evidence type="ECO:0000313" key="3">
    <source>
        <dbReference type="Proteomes" id="UP001189429"/>
    </source>
</evidence>
<dbReference type="InterPro" id="IPR042266">
    <property type="entry name" value="PPPDE_sf"/>
</dbReference>
<comment type="caution">
    <text evidence="2">The sequence shown here is derived from an EMBL/GenBank/DDBJ whole genome shotgun (WGS) entry which is preliminary data.</text>
</comment>
<evidence type="ECO:0008006" key="4">
    <source>
        <dbReference type="Google" id="ProtNLM"/>
    </source>
</evidence>
<organism evidence="2 3">
    <name type="scientific">Prorocentrum cordatum</name>
    <dbReference type="NCBI Taxonomy" id="2364126"/>
    <lineage>
        <taxon>Eukaryota</taxon>
        <taxon>Sar</taxon>
        <taxon>Alveolata</taxon>
        <taxon>Dinophyceae</taxon>
        <taxon>Prorocentrales</taxon>
        <taxon>Prorocentraceae</taxon>
        <taxon>Prorocentrum</taxon>
    </lineage>
</organism>
<feature type="chain" id="PRO_5045084438" description="PPPDE domain-containing protein" evidence="1">
    <location>
        <begin position="20"/>
        <end position="234"/>
    </location>
</feature>
<dbReference type="Gene3D" id="3.90.1720.30">
    <property type="entry name" value="PPPDE domains"/>
    <property type="match status" value="1"/>
</dbReference>
<name>A0ABN9V9Y6_9DINO</name>
<reference evidence="2" key="1">
    <citation type="submission" date="2023-10" db="EMBL/GenBank/DDBJ databases">
        <authorList>
            <person name="Chen Y."/>
            <person name="Shah S."/>
            <person name="Dougan E. K."/>
            <person name="Thang M."/>
            <person name="Chan C."/>
        </authorList>
    </citation>
    <scope>NUCLEOTIDE SEQUENCE [LARGE SCALE GENOMIC DNA]</scope>
</reference>
<accession>A0ABN9V9Y6</accession>
<keyword evidence="3" id="KW-1185">Reference proteome</keyword>
<feature type="signal peptide" evidence="1">
    <location>
        <begin position="1"/>
        <end position="19"/>
    </location>
</feature>
<dbReference type="EMBL" id="CAUYUJ010016727">
    <property type="protein sequence ID" value="CAK0868236.1"/>
    <property type="molecule type" value="Genomic_DNA"/>
</dbReference>
<evidence type="ECO:0000256" key="1">
    <source>
        <dbReference type="SAM" id="SignalP"/>
    </source>
</evidence>
<keyword evidence="1" id="KW-0732">Signal</keyword>
<protein>
    <recommendedName>
        <fullName evidence="4">PPPDE domain-containing protein</fullName>
    </recommendedName>
</protein>
<sequence length="234" mass="25936">MHSMMTYASLIMWLLPLQGVGMRSQNMRLAEGDSLRGNKYFVILAIYPIGSTLLGPGKHAFSHSEVLWCEAGSFPASRADLLREMIAKDLGAEERPYTKIPTDWWKDQPWAKGITCDVLTFGKKGDAAHNVSCSGVKTRSVPFADHVRGKKSGMEKYIYGISDFSLEAARTDMCRCGTDWTRNSYSLFTHNCNTFSASVMKCALGLSDQQPLGWSSMSPSKCCDDSTSWLFAPT</sequence>
<evidence type="ECO:0000313" key="2">
    <source>
        <dbReference type="EMBL" id="CAK0868236.1"/>
    </source>
</evidence>
<dbReference type="Proteomes" id="UP001189429">
    <property type="component" value="Unassembled WGS sequence"/>
</dbReference>